<accession>A0A1I7UPT3</accession>
<name>A0A1I7UPT3_9PELO</name>
<feature type="coiled-coil region" evidence="1">
    <location>
        <begin position="40"/>
        <end position="77"/>
    </location>
</feature>
<dbReference type="WBParaSite" id="Csp11.Scaffold630.g18134.t1">
    <property type="protein sequence ID" value="Csp11.Scaffold630.g18134.t1"/>
    <property type="gene ID" value="Csp11.Scaffold630.g18134"/>
</dbReference>
<dbReference type="AlphaFoldDB" id="A0A1I7UPT3"/>
<organism evidence="3 4">
    <name type="scientific">Caenorhabditis tropicalis</name>
    <dbReference type="NCBI Taxonomy" id="1561998"/>
    <lineage>
        <taxon>Eukaryota</taxon>
        <taxon>Metazoa</taxon>
        <taxon>Ecdysozoa</taxon>
        <taxon>Nematoda</taxon>
        <taxon>Chromadorea</taxon>
        <taxon>Rhabditida</taxon>
        <taxon>Rhabditina</taxon>
        <taxon>Rhabditomorpha</taxon>
        <taxon>Rhabditoidea</taxon>
        <taxon>Rhabditidae</taxon>
        <taxon>Peloderinae</taxon>
        <taxon>Caenorhabditis</taxon>
    </lineage>
</organism>
<evidence type="ECO:0000256" key="2">
    <source>
        <dbReference type="SAM" id="MobiDB-lite"/>
    </source>
</evidence>
<evidence type="ECO:0000313" key="3">
    <source>
        <dbReference type="Proteomes" id="UP000095282"/>
    </source>
</evidence>
<protein>
    <submittedName>
        <fullName evidence="4">Bromodomain-containing protein DDB_G0280777-like</fullName>
    </submittedName>
</protein>
<reference evidence="4" key="1">
    <citation type="submission" date="2016-11" db="UniProtKB">
        <authorList>
            <consortium name="WormBaseParasite"/>
        </authorList>
    </citation>
    <scope>IDENTIFICATION</scope>
</reference>
<feature type="region of interest" description="Disordered" evidence="2">
    <location>
        <begin position="1"/>
        <end position="21"/>
    </location>
</feature>
<sequence length="102" mass="12223">MYFDIQAGGTEEQGQGQLSQQLKEQRQIQEHQLFLQQKAHQELQQKKALEKAKKRREQAQQEKLTALQQKKRELLLANNQSHEICFIKSLQLYYQHHYFINS</sequence>
<evidence type="ECO:0000313" key="4">
    <source>
        <dbReference type="WBParaSite" id="Csp11.Scaffold630.g18134.t1"/>
    </source>
</evidence>
<dbReference type="Proteomes" id="UP000095282">
    <property type="component" value="Unplaced"/>
</dbReference>
<evidence type="ECO:0000256" key="1">
    <source>
        <dbReference type="SAM" id="Coils"/>
    </source>
</evidence>
<keyword evidence="1" id="KW-0175">Coiled coil</keyword>
<proteinExistence type="predicted"/>
<keyword evidence="3" id="KW-1185">Reference proteome</keyword>